<dbReference type="Pfam" id="PF00144">
    <property type="entry name" value="Beta-lactamase"/>
    <property type="match status" value="1"/>
</dbReference>
<evidence type="ECO:0000259" key="1">
    <source>
        <dbReference type="Pfam" id="PF00144"/>
    </source>
</evidence>
<name>A0A5B7SV36_9FLAO</name>
<dbReference type="InterPro" id="IPR012338">
    <property type="entry name" value="Beta-lactam/transpept-like"/>
</dbReference>
<evidence type="ECO:0000313" key="3">
    <source>
        <dbReference type="Proteomes" id="UP000310017"/>
    </source>
</evidence>
<dbReference type="PANTHER" id="PTHR46825">
    <property type="entry name" value="D-ALANYL-D-ALANINE-CARBOXYPEPTIDASE/ENDOPEPTIDASE AMPH"/>
    <property type="match status" value="1"/>
</dbReference>
<dbReference type="InterPro" id="IPR001466">
    <property type="entry name" value="Beta-lactam-related"/>
</dbReference>
<feature type="domain" description="Beta-lactamase-related" evidence="1">
    <location>
        <begin position="58"/>
        <end position="369"/>
    </location>
</feature>
<gene>
    <name evidence="2" type="ORF">FGM00_13150</name>
</gene>
<dbReference type="KEGG" id="asag:FGM00_13150"/>
<sequence length="385" mass="43136">MIRPYHSKTSRYNSFRDYFRHCSNPLKCYYMQKNIFLIASFFIGLNSLAQEEKAADILNNLITENKVVGAVGGYAVNGVIVWQAAVGYADKKKQEKFELETRTRMASIAKPMTAVAIMQLVEQGVLDLDTPIQNYIADYPKQAKTQITTRHLLSHTSGLNGYKNGREAQNQTEYPNLEAAVAIFKERELLFEPGTRYSYTTYGYTVLGLIIEKVSGDSYEAYMQKNIWDKAGMTQTGVEKFSKQMERKSNLYHKQHNGKIRVGKKNNLSNRVPGGGLYTTLGDMLKFGNAILENTLIKESTLATMREHHSLEKEANGYGFGWFLYNPKPNEGAIIGHSGEQTGASTQLVIVPSTKTIVVILSNTSGAFKDVTPATFKLMTLAKEK</sequence>
<protein>
    <submittedName>
        <fullName evidence="2">Beta-lactamase family protein</fullName>
    </submittedName>
</protein>
<proteinExistence type="predicted"/>
<dbReference type="AlphaFoldDB" id="A0A5B7SV36"/>
<evidence type="ECO:0000313" key="2">
    <source>
        <dbReference type="EMBL" id="QCX01013.1"/>
    </source>
</evidence>
<dbReference type="Proteomes" id="UP000310017">
    <property type="component" value="Chromosome"/>
</dbReference>
<dbReference type="Gene3D" id="3.40.710.10">
    <property type="entry name" value="DD-peptidase/beta-lactamase superfamily"/>
    <property type="match status" value="1"/>
</dbReference>
<dbReference type="SUPFAM" id="SSF56601">
    <property type="entry name" value="beta-lactamase/transpeptidase-like"/>
    <property type="match status" value="1"/>
</dbReference>
<dbReference type="InterPro" id="IPR050491">
    <property type="entry name" value="AmpC-like"/>
</dbReference>
<organism evidence="2 3">
    <name type="scientific">Aggregatimonas sangjinii</name>
    <dbReference type="NCBI Taxonomy" id="2583587"/>
    <lineage>
        <taxon>Bacteria</taxon>
        <taxon>Pseudomonadati</taxon>
        <taxon>Bacteroidota</taxon>
        <taxon>Flavobacteriia</taxon>
        <taxon>Flavobacteriales</taxon>
        <taxon>Flavobacteriaceae</taxon>
        <taxon>Aggregatimonas</taxon>
    </lineage>
</organism>
<dbReference type="PANTHER" id="PTHR46825:SF9">
    <property type="entry name" value="BETA-LACTAMASE-RELATED DOMAIN-CONTAINING PROTEIN"/>
    <property type="match status" value="1"/>
</dbReference>
<dbReference type="OrthoDB" id="9793489at2"/>
<accession>A0A5B7SV36</accession>
<dbReference type="EMBL" id="CP040710">
    <property type="protein sequence ID" value="QCX01013.1"/>
    <property type="molecule type" value="Genomic_DNA"/>
</dbReference>
<reference evidence="2 3" key="1">
    <citation type="submission" date="2019-05" db="EMBL/GenBank/DDBJ databases">
        <title>Genome sequencing of F202Z8.</title>
        <authorList>
            <person name="Kwon Y.M."/>
        </authorList>
    </citation>
    <scope>NUCLEOTIDE SEQUENCE [LARGE SCALE GENOMIC DNA]</scope>
    <source>
        <strain evidence="2 3">F202Z8</strain>
    </source>
</reference>
<keyword evidence="3" id="KW-1185">Reference proteome</keyword>